<keyword evidence="1" id="KW-1133">Transmembrane helix</keyword>
<name>A0A218ZEC5_9HELO</name>
<proteinExistence type="predicted"/>
<evidence type="ECO:0000313" key="2">
    <source>
        <dbReference type="EMBL" id="OWP06377.1"/>
    </source>
</evidence>
<feature type="transmembrane region" description="Helical" evidence="1">
    <location>
        <begin position="66"/>
        <end position="90"/>
    </location>
</feature>
<comment type="caution">
    <text evidence="2">The sequence shown here is derived from an EMBL/GenBank/DDBJ whole genome shotgun (WGS) entry which is preliminary data.</text>
</comment>
<gene>
    <name evidence="2" type="ORF">B2J93_5330</name>
</gene>
<evidence type="ECO:0000256" key="1">
    <source>
        <dbReference type="SAM" id="Phobius"/>
    </source>
</evidence>
<dbReference type="OrthoDB" id="5287295at2759"/>
<dbReference type="EMBL" id="MZNU01000047">
    <property type="protein sequence ID" value="OWP06377.1"/>
    <property type="molecule type" value="Genomic_DNA"/>
</dbReference>
<dbReference type="Proteomes" id="UP000242519">
    <property type="component" value="Unassembled WGS sequence"/>
</dbReference>
<feature type="transmembrane region" description="Helical" evidence="1">
    <location>
        <begin position="222"/>
        <end position="247"/>
    </location>
</feature>
<sequence>MAANGGLDVTIISGFTSLSTFASIVEQIHYAVAWVTIKEAQYEKAVESQYRQGLQFRRAALQLDSVLFFIQFYSYNVMSLSVLFWTVALFTGSWGIRSNWLGDWHSRASPVSKVFSILFPGLIIGLMQIESLQREALPFIVMTYFSMFTSLSIGSILLILILYKYMKTRRLVAGHSHQRGRWWASEKSNSRSGIDSHATGPADSGVTGVNSIVRKSIYDRALIIRFTIGFVVISIFELTIIVFTLFQSGNNAAIAYSGKPDFSISNAIHDIVFFIPGVTASLAAFLVFGTTKSWRQYRDLVTGGCGLRARMLYKRRQRNEEVTTHQGLGLQRLPSLTRKASEEQLKVVQEYEDRH</sequence>
<dbReference type="AlphaFoldDB" id="A0A218ZEC5"/>
<accession>A0A218ZEC5</accession>
<keyword evidence="1" id="KW-0812">Transmembrane</keyword>
<keyword evidence="3" id="KW-1185">Reference proteome</keyword>
<feature type="transmembrane region" description="Helical" evidence="1">
    <location>
        <begin position="141"/>
        <end position="163"/>
    </location>
</feature>
<feature type="transmembrane region" description="Helical" evidence="1">
    <location>
        <begin position="267"/>
        <end position="288"/>
    </location>
</feature>
<organism evidence="2 3">
    <name type="scientific">Diplocarpon coronariae</name>
    <dbReference type="NCBI Taxonomy" id="2795749"/>
    <lineage>
        <taxon>Eukaryota</taxon>
        <taxon>Fungi</taxon>
        <taxon>Dikarya</taxon>
        <taxon>Ascomycota</taxon>
        <taxon>Pezizomycotina</taxon>
        <taxon>Leotiomycetes</taxon>
        <taxon>Helotiales</taxon>
        <taxon>Drepanopezizaceae</taxon>
        <taxon>Diplocarpon</taxon>
    </lineage>
</organism>
<dbReference type="InParanoid" id="A0A218ZEC5"/>
<evidence type="ECO:0000313" key="3">
    <source>
        <dbReference type="Proteomes" id="UP000242519"/>
    </source>
</evidence>
<feature type="transmembrane region" description="Helical" evidence="1">
    <location>
        <begin position="111"/>
        <end position="129"/>
    </location>
</feature>
<keyword evidence="1" id="KW-0472">Membrane</keyword>
<evidence type="ECO:0008006" key="4">
    <source>
        <dbReference type="Google" id="ProtNLM"/>
    </source>
</evidence>
<protein>
    <recommendedName>
        <fullName evidence="4">Glycoside hydrolase</fullName>
    </recommendedName>
</protein>
<reference evidence="2 3" key="1">
    <citation type="submission" date="2017-04" db="EMBL/GenBank/DDBJ databases">
        <title>Draft genome sequence of Marssonina coronaria NL1: causal agent of apple blotch.</title>
        <authorList>
            <person name="Cheng Q."/>
        </authorList>
    </citation>
    <scope>NUCLEOTIDE SEQUENCE [LARGE SCALE GENOMIC DNA]</scope>
    <source>
        <strain evidence="2 3">NL1</strain>
    </source>
</reference>